<keyword evidence="2" id="KW-0472">Membrane</keyword>
<sequence>MNATVTKIMAGLVLFASGVVMGFFGARFLAERGRLALLHGDPRQFSEMVVRRLSDDLDLTKAQREKLRPIILETSERMIEIRREQEPKVREAIEKSIAETKAILTPEQREKFTALMERLESRRKAMERFGPPPPPPGFGGFPPPPPGMAGGPPPPGFEGYPPPPPGYGRMPPPPGLGPRPPQSSPAPGAPDADVPAPDAPKTPGETRP</sequence>
<dbReference type="EMBL" id="JH600068">
    <property type="protein sequence ID" value="EIG51969.1"/>
    <property type="molecule type" value="Genomic_DNA"/>
</dbReference>
<dbReference type="OrthoDB" id="5459919at2"/>
<protein>
    <recommendedName>
        <fullName evidence="4">P pilus assembly/Cpx signaling pathway, periplasmic inhibitor/zinc-resistance associated protein</fullName>
    </recommendedName>
</protein>
<dbReference type="eggNOG" id="ENOG5033GX1">
    <property type="taxonomic scope" value="Bacteria"/>
</dbReference>
<gene>
    <name evidence="3" type="ORF">DesU5LDRAFT_0253</name>
</gene>
<dbReference type="HOGENOM" id="CLU_089584_0_0_7"/>
<name>I2PWR3_9BACT</name>
<organism evidence="3">
    <name type="scientific">Desulfovibrio sp. U5L</name>
    <dbReference type="NCBI Taxonomy" id="596152"/>
    <lineage>
        <taxon>Bacteria</taxon>
        <taxon>Pseudomonadati</taxon>
        <taxon>Thermodesulfobacteriota</taxon>
        <taxon>Desulfovibrionia</taxon>
        <taxon>Desulfovibrionales</taxon>
        <taxon>Desulfovibrionaceae</taxon>
        <taxon>Desulfovibrio</taxon>
    </lineage>
</organism>
<feature type="transmembrane region" description="Helical" evidence="2">
    <location>
        <begin position="12"/>
        <end position="30"/>
    </location>
</feature>
<accession>I2PWR3</accession>
<evidence type="ECO:0000256" key="1">
    <source>
        <dbReference type="SAM" id="MobiDB-lite"/>
    </source>
</evidence>
<evidence type="ECO:0008006" key="4">
    <source>
        <dbReference type="Google" id="ProtNLM"/>
    </source>
</evidence>
<feature type="region of interest" description="Disordered" evidence="1">
    <location>
        <begin position="126"/>
        <end position="208"/>
    </location>
</feature>
<dbReference type="AlphaFoldDB" id="I2PWR3"/>
<dbReference type="STRING" id="596152.DesU5LDRAFT_0253"/>
<evidence type="ECO:0000313" key="3">
    <source>
        <dbReference type="EMBL" id="EIG51969.1"/>
    </source>
</evidence>
<keyword evidence="2" id="KW-1133">Transmembrane helix</keyword>
<feature type="compositionally biased region" description="Pro residues" evidence="1">
    <location>
        <begin position="130"/>
        <end position="188"/>
    </location>
</feature>
<feature type="compositionally biased region" description="Low complexity" evidence="1">
    <location>
        <begin position="189"/>
        <end position="208"/>
    </location>
</feature>
<keyword evidence="2" id="KW-0812">Transmembrane</keyword>
<evidence type="ECO:0000256" key="2">
    <source>
        <dbReference type="SAM" id="Phobius"/>
    </source>
</evidence>
<proteinExistence type="predicted"/>
<reference evidence="3" key="1">
    <citation type="submission" date="2011-11" db="EMBL/GenBank/DDBJ databases">
        <title>Improved High-Quality Draft sequence of Desulfovibrio sp. U5L.</title>
        <authorList>
            <consortium name="US DOE Joint Genome Institute"/>
            <person name="Lucas S."/>
            <person name="Han J."/>
            <person name="Lapidus A."/>
            <person name="Cheng J.-F."/>
            <person name="Goodwin L."/>
            <person name="Pitluck S."/>
            <person name="Peters L."/>
            <person name="Ovchinnikova G."/>
            <person name="Held B."/>
            <person name="Detter J.C."/>
            <person name="Han C."/>
            <person name="Tapia R."/>
            <person name="Land M."/>
            <person name="Hauser L."/>
            <person name="Kyrpides N."/>
            <person name="Ivanova N."/>
            <person name="Pagani I."/>
            <person name="Gabster J."/>
            <person name="Walker C."/>
            <person name="Stolyar S."/>
            <person name="Stahl D."/>
            <person name="Arkin A."/>
            <person name="Dehal P."/>
            <person name="Hazen T."/>
            <person name="Woyke T."/>
        </authorList>
    </citation>
    <scope>NUCLEOTIDE SEQUENCE [LARGE SCALE GENOMIC DNA]</scope>
    <source>
        <strain evidence="3">U5L</strain>
    </source>
</reference>